<dbReference type="Pfam" id="PF13181">
    <property type="entry name" value="TPR_8"/>
    <property type="match status" value="4"/>
</dbReference>
<dbReference type="Proteomes" id="UP000286268">
    <property type="component" value="Chromosome"/>
</dbReference>
<dbReference type="SUPFAM" id="SSF48452">
    <property type="entry name" value="TPR-like"/>
    <property type="match status" value="2"/>
</dbReference>
<dbReference type="AlphaFoldDB" id="A0A410DNF0"/>
<dbReference type="PANTHER" id="PTHR43630:SF2">
    <property type="entry name" value="GLYCOSYLTRANSFERASE"/>
    <property type="match status" value="1"/>
</dbReference>
<proteinExistence type="predicted"/>
<dbReference type="CDD" id="cd02511">
    <property type="entry name" value="Beta4Glucosyltransferase"/>
    <property type="match status" value="1"/>
</dbReference>
<dbReference type="GO" id="GO:0016740">
    <property type="term" value="F:transferase activity"/>
    <property type="evidence" value="ECO:0007669"/>
    <property type="project" value="UniProtKB-KW"/>
</dbReference>
<keyword evidence="4" id="KW-0808">Transferase</keyword>
<organism evidence="4 5">
    <name type="scientific">Clostridium manihotivorum</name>
    <dbReference type="NCBI Taxonomy" id="2320868"/>
    <lineage>
        <taxon>Bacteria</taxon>
        <taxon>Bacillati</taxon>
        <taxon>Bacillota</taxon>
        <taxon>Clostridia</taxon>
        <taxon>Eubacteriales</taxon>
        <taxon>Clostridiaceae</taxon>
        <taxon>Clostridium</taxon>
    </lineage>
</organism>
<dbReference type="PANTHER" id="PTHR43630">
    <property type="entry name" value="POLY-BETA-1,6-N-ACETYL-D-GLUCOSAMINE SYNTHASE"/>
    <property type="match status" value="1"/>
</dbReference>
<dbReference type="Gene3D" id="3.90.550.10">
    <property type="entry name" value="Spore Coat Polysaccharide Biosynthesis Protein SpsA, Chain A"/>
    <property type="match status" value="1"/>
</dbReference>
<feature type="coiled-coil region" evidence="2">
    <location>
        <begin position="464"/>
        <end position="497"/>
    </location>
</feature>
<dbReference type="InterPro" id="IPR011990">
    <property type="entry name" value="TPR-like_helical_dom_sf"/>
</dbReference>
<dbReference type="Pfam" id="PF00535">
    <property type="entry name" value="Glycos_transf_2"/>
    <property type="match status" value="1"/>
</dbReference>
<evidence type="ECO:0000256" key="1">
    <source>
        <dbReference type="PROSITE-ProRule" id="PRU00339"/>
    </source>
</evidence>
<dbReference type="PROSITE" id="PS50005">
    <property type="entry name" value="TPR"/>
    <property type="match status" value="1"/>
</dbReference>
<keyword evidence="5" id="KW-1185">Reference proteome</keyword>
<dbReference type="InterPro" id="IPR001173">
    <property type="entry name" value="Glyco_trans_2-like"/>
</dbReference>
<dbReference type="RefSeq" id="WP_128211045.1">
    <property type="nucleotide sequence ID" value="NZ_CP025746.1"/>
</dbReference>
<feature type="domain" description="Glycosyltransferase 2-like" evidence="3">
    <location>
        <begin position="6"/>
        <end position="95"/>
    </location>
</feature>
<keyword evidence="1" id="KW-0802">TPR repeat</keyword>
<dbReference type="EMBL" id="CP025746">
    <property type="protein sequence ID" value="QAA30594.1"/>
    <property type="molecule type" value="Genomic_DNA"/>
</dbReference>
<protein>
    <submittedName>
        <fullName evidence="4">Glycosyl transferase</fullName>
    </submittedName>
</protein>
<keyword evidence="2" id="KW-0175">Coiled coil</keyword>
<dbReference type="OrthoDB" id="9815923at2"/>
<dbReference type="SMART" id="SM00028">
    <property type="entry name" value="TPR"/>
    <property type="match status" value="5"/>
</dbReference>
<reference evidence="4 5" key="1">
    <citation type="submission" date="2018-01" db="EMBL/GenBank/DDBJ databases">
        <title>Genome Sequencing and Assembly of Anaerobacter polyendosporus strain CT4.</title>
        <authorList>
            <person name="Tachaapaikoon C."/>
            <person name="Sutheeworapong S."/>
            <person name="Jenjaroenpun P."/>
            <person name="Wongsurawat T."/>
            <person name="Nookeaw I."/>
            <person name="Cheawchanlertfa P."/>
            <person name="Kosugi A."/>
            <person name="Cheevadhanarak S."/>
            <person name="Ratanakhanokchai K."/>
        </authorList>
    </citation>
    <scope>NUCLEOTIDE SEQUENCE [LARGE SCALE GENOMIC DNA]</scope>
    <source>
        <strain evidence="4 5">CT4</strain>
    </source>
</reference>
<dbReference type="InterPro" id="IPR029044">
    <property type="entry name" value="Nucleotide-diphossugar_trans"/>
</dbReference>
<gene>
    <name evidence="4" type="ORF">C1I91_02335</name>
</gene>
<evidence type="ECO:0000256" key="2">
    <source>
        <dbReference type="SAM" id="Coils"/>
    </source>
</evidence>
<dbReference type="Gene3D" id="1.25.40.10">
    <property type="entry name" value="Tetratricopeptide repeat domain"/>
    <property type="match status" value="2"/>
</dbReference>
<evidence type="ECO:0000259" key="3">
    <source>
        <dbReference type="Pfam" id="PF00535"/>
    </source>
</evidence>
<dbReference type="SUPFAM" id="SSF53448">
    <property type="entry name" value="Nucleotide-diphospho-sugar transferases"/>
    <property type="match status" value="1"/>
</dbReference>
<sequence length="596" mass="69718">MKNQVSLCMIVKNEEEYLPRCLASIKDIVDEIIIVDTGSTDRTLEIAKSFNAKTYFFKWNNNFSEARNESLKHASKDWILIMDADEELYKEDQELVRILLNSKLDENAIYNFQGVSYCGNYIDENNKIINLNPRLFKNNIGLHYEGAIHNQLAYSENNYHVICEDVKVHHYGYLNKRIASTDKRNRNLTILTNQLKKHPNDKFVLFNLGNEYAALGDLEKALEFYYKCYDNFNPDVGFGYALLIRMVYVNFDIGKYDESLRLIGEGINYYPECTDLYFLKAENYKILGKPTLQIKALEKCIELGEPPANLKFFDGTGGVKAFNELGNIYYELRDFETAYNYYIEALKADTSFIDPIYNIVHILKLENKSISEIKTIVESFFDVSCESYILMADLFFKEGDYNTALEYLNKCNDDSLEERVNVLKARCFIRIGGFEDCIALTEINKKEPAYIEFFFSKFISYILLERYNDAYKLLKEIKKEEKTRESYKRRIDIYEQLIKLFIKEPTTILSRDENEHEYLDIVMEICEIMLINKRYDELSIAVNLGNLVSNRSMLLSLGKLYYRNGYLELAKKEILRSIKEFDIYDSGGLDILKILS</sequence>
<dbReference type="InterPro" id="IPR019734">
    <property type="entry name" value="TPR_rpt"/>
</dbReference>
<dbReference type="KEGG" id="cmah:C1I91_02335"/>
<name>A0A410DNF0_9CLOT</name>
<evidence type="ECO:0000313" key="5">
    <source>
        <dbReference type="Proteomes" id="UP000286268"/>
    </source>
</evidence>
<accession>A0A410DNF0</accession>
<evidence type="ECO:0000313" key="4">
    <source>
        <dbReference type="EMBL" id="QAA30594.1"/>
    </source>
</evidence>
<feature type="repeat" description="TPR" evidence="1">
    <location>
        <begin position="319"/>
        <end position="352"/>
    </location>
</feature>